<protein>
    <submittedName>
        <fullName evidence="2">Uncharacterized protein</fullName>
    </submittedName>
</protein>
<dbReference type="HOGENOM" id="CLU_647240_0_0_1"/>
<evidence type="ECO:0000256" key="1">
    <source>
        <dbReference type="SAM" id="MobiDB-lite"/>
    </source>
</evidence>
<evidence type="ECO:0000313" key="2">
    <source>
        <dbReference type="EMBL" id="ELA29164.1"/>
    </source>
</evidence>
<sequence>MTPGKRTTKRSEGYFPLPTKCHPPYHRQVADLISDVICALPSPVADKVRGKICTHCKFGTASESPYAHPCDDQRAALGWEDILGRQQEWINSPKRFFDKPKPLNVVRYLKAWSTKGKYGLLAAIKFRLIAGELHRCRTSWGPRASKFRKALHEAARFHTEAGIEEKDVSEWNAYGRTSVYLSQNFEPGMIIALAETLDSTYQKVPTGPKARETELFQKACSKSVQDKARRFAQLETALIAYLSEICQPLKSVSDHDVELTSMVSTRVTGCIASDCMSVEAPARREIPSLRHQYFGVPLPETGSDHAASLRPACVADCFASEAICPAPQYTSTNIEMLLSSSQPFAHHAAMGLDGDGGQSLSNHHRITCHPLPASSFMHSQSIEGSASLTTNPTRFQTPSSVEPPSPASCAPVLFTDMNMSVVWS</sequence>
<name>L2FRW1_COLFN</name>
<reference evidence="2" key="1">
    <citation type="submission" date="2012-08" db="EMBL/GenBank/DDBJ databases">
        <title>Genome analysis of Colletotrichum orbiculare and Colletotrichum fructicola.</title>
        <authorList>
            <person name="Gan P.H.P."/>
            <person name="Ikeda K."/>
            <person name="Irieda H."/>
            <person name="Narusaka M."/>
            <person name="O'Connell R.J."/>
            <person name="Narusaka Y."/>
            <person name="Takano Y."/>
            <person name="Kubo Y."/>
            <person name="Shirasu K."/>
        </authorList>
    </citation>
    <scope>NUCLEOTIDE SEQUENCE</scope>
    <source>
        <strain evidence="2">Nara gc5</strain>
    </source>
</reference>
<feature type="region of interest" description="Disordered" evidence="1">
    <location>
        <begin position="386"/>
        <end position="407"/>
    </location>
</feature>
<gene>
    <name evidence="2" type="ORF">CGGC5_10374</name>
</gene>
<accession>L2FRW1</accession>
<dbReference type="AlphaFoldDB" id="L2FRW1"/>
<proteinExistence type="predicted"/>
<organism evidence="2">
    <name type="scientific">Colletotrichum fructicola (strain Nara gc5)</name>
    <name type="common">Anthracnose fungus</name>
    <name type="synonym">Colletotrichum gloeosporioides (strain Nara gc5)</name>
    <dbReference type="NCBI Taxonomy" id="1213859"/>
    <lineage>
        <taxon>Eukaryota</taxon>
        <taxon>Fungi</taxon>
        <taxon>Dikarya</taxon>
        <taxon>Ascomycota</taxon>
        <taxon>Pezizomycotina</taxon>
        <taxon>Sordariomycetes</taxon>
        <taxon>Hypocreomycetidae</taxon>
        <taxon>Glomerellales</taxon>
        <taxon>Glomerellaceae</taxon>
        <taxon>Colletotrichum</taxon>
        <taxon>Colletotrichum gloeosporioides species complex</taxon>
    </lineage>
</organism>
<dbReference type="EMBL" id="KB020872">
    <property type="protein sequence ID" value="ELA29164.1"/>
    <property type="molecule type" value="Genomic_DNA"/>
</dbReference>
<feature type="compositionally biased region" description="Polar residues" evidence="1">
    <location>
        <begin position="386"/>
        <end position="400"/>
    </location>
</feature>